<proteinExistence type="predicted"/>
<dbReference type="AlphaFoldDB" id="X0UQN4"/>
<comment type="caution">
    <text evidence="1">The sequence shown here is derived from an EMBL/GenBank/DDBJ whole genome shotgun (WGS) entry which is preliminary data.</text>
</comment>
<sequence>MKNFDQTKYELLSKYINDCKKNKIISQDDIVKIYKEIEKNPELSKEKLKKVAIGNLRIVI</sequence>
<dbReference type="EMBL" id="BARS01025785">
    <property type="protein sequence ID" value="GAG08149.1"/>
    <property type="molecule type" value="Genomic_DNA"/>
</dbReference>
<organism evidence="1">
    <name type="scientific">marine sediment metagenome</name>
    <dbReference type="NCBI Taxonomy" id="412755"/>
    <lineage>
        <taxon>unclassified sequences</taxon>
        <taxon>metagenomes</taxon>
        <taxon>ecological metagenomes</taxon>
    </lineage>
</organism>
<accession>X0UQN4</accession>
<feature type="non-terminal residue" evidence="1">
    <location>
        <position position="60"/>
    </location>
</feature>
<gene>
    <name evidence="1" type="ORF">S01H1_40703</name>
</gene>
<protein>
    <submittedName>
        <fullName evidence="1">Uncharacterized protein</fullName>
    </submittedName>
</protein>
<name>X0UQN4_9ZZZZ</name>
<reference evidence="1" key="1">
    <citation type="journal article" date="2014" name="Front. Microbiol.">
        <title>High frequency of phylogenetically diverse reductive dehalogenase-homologous genes in deep subseafloor sedimentary metagenomes.</title>
        <authorList>
            <person name="Kawai M."/>
            <person name="Futagami T."/>
            <person name="Toyoda A."/>
            <person name="Takaki Y."/>
            <person name="Nishi S."/>
            <person name="Hori S."/>
            <person name="Arai W."/>
            <person name="Tsubouchi T."/>
            <person name="Morono Y."/>
            <person name="Uchiyama I."/>
            <person name="Ito T."/>
            <person name="Fujiyama A."/>
            <person name="Inagaki F."/>
            <person name="Takami H."/>
        </authorList>
    </citation>
    <scope>NUCLEOTIDE SEQUENCE</scope>
    <source>
        <strain evidence="1">Expedition CK06-06</strain>
    </source>
</reference>
<evidence type="ECO:0000313" key="1">
    <source>
        <dbReference type="EMBL" id="GAG08149.1"/>
    </source>
</evidence>